<dbReference type="Pfam" id="PF00781">
    <property type="entry name" value="DAGK_cat"/>
    <property type="match status" value="1"/>
</dbReference>
<reference evidence="6 7" key="1">
    <citation type="submission" date="2023-07" db="EMBL/GenBank/DDBJ databases">
        <title>Sorghum-associated microbial communities from plants grown in Nebraska, USA.</title>
        <authorList>
            <person name="Schachtman D."/>
        </authorList>
    </citation>
    <scope>NUCLEOTIDE SEQUENCE [LARGE SCALE GENOMIC DNA]</scope>
    <source>
        <strain evidence="6 7">584</strain>
    </source>
</reference>
<keyword evidence="4" id="KW-0067">ATP-binding</keyword>
<dbReference type="EMBL" id="JAVDPW010000012">
    <property type="protein sequence ID" value="MDR6293438.1"/>
    <property type="molecule type" value="Genomic_DNA"/>
</dbReference>
<accession>A0ABU1JYQ4</accession>
<gene>
    <name evidence="6" type="ORF">E9232_005989</name>
</gene>
<keyword evidence="7" id="KW-1185">Reference proteome</keyword>
<evidence type="ECO:0000256" key="2">
    <source>
        <dbReference type="ARBA" id="ARBA00022741"/>
    </source>
</evidence>
<name>A0ABU1JYQ4_9PROT</name>
<organism evidence="6 7">
    <name type="scientific">Inquilinus ginsengisoli</name>
    <dbReference type="NCBI Taxonomy" id="363840"/>
    <lineage>
        <taxon>Bacteria</taxon>
        <taxon>Pseudomonadati</taxon>
        <taxon>Pseudomonadota</taxon>
        <taxon>Alphaproteobacteria</taxon>
        <taxon>Rhodospirillales</taxon>
        <taxon>Rhodospirillaceae</taxon>
        <taxon>Inquilinus</taxon>
    </lineage>
</organism>
<dbReference type="InterPro" id="IPR001206">
    <property type="entry name" value="Diacylglycerol_kinase_cat_dom"/>
</dbReference>
<proteinExistence type="predicted"/>
<evidence type="ECO:0000256" key="3">
    <source>
        <dbReference type="ARBA" id="ARBA00022777"/>
    </source>
</evidence>
<dbReference type="PROSITE" id="PS50146">
    <property type="entry name" value="DAGK"/>
    <property type="match status" value="1"/>
</dbReference>
<keyword evidence="1" id="KW-0808">Transferase</keyword>
<comment type="caution">
    <text evidence="6">The sequence shown here is derived from an EMBL/GenBank/DDBJ whole genome shotgun (WGS) entry which is preliminary data.</text>
</comment>
<evidence type="ECO:0000313" key="7">
    <source>
        <dbReference type="Proteomes" id="UP001262410"/>
    </source>
</evidence>
<dbReference type="RefSeq" id="WP_309800405.1">
    <property type="nucleotide sequence ID" value="NZ_JAVDPW010000012.1"/>
</dbReference>
<dbReference type="InterPro" id="IPR045540">
    <property type="entry name" value="YegS/DAGK_C"/>
</dbReference>
<keyword evidence="2" id="KW-0547">Nucleotide-binding</keyword>
<dbReference type="InterPro" id="IPR017438">
    <property type="entry name" value="ATP-NAD_kinase_N"/>
</dbReference>
<sequence>MIARRALFLVNPKASRAGTGLDAVIKTLTDGGIEPVRPIHEDVDTLIRRHAAAVDCVIVGGGDGTLNHAAAALMETGLPLGVLPLGTANDLARTLNLPADPVAAAQVIVDGWLRSIDLGEVNGRPFFNVASLGMSVDLAKSLDGGTKKRWGRFGYALAALRLARRLERFTAEIEVDGRVIRGKTIQIAVGNGRYYGGGMTISEDAAPDDGMLDVYSIEVDHWMWLAAMYPSFRAGRHGKWDEVQAFRCREVLVRTRRPRDVNTDGEVTTQTPARFRVLPKVIRVYAPPASAAVTPGSKPAAAG</sequence>
<evidence type="ECO:0000256" key="1">
    <source>
        <dbReference type="ARBA" id="ARBA00022679"/>
    </source>
</evidence>
<dbReference type="GO" id="GO:0016301">
    <property type="term" value="F:kinase activity"/>
    <property type="evidence" value="ECO:0007669"/>
    <property type="project" value="UniProtKB-KW"/>
</dbReference>
<dbReference type="InterPro" id="IPR005218">
    <property type="entry name" value="Diacylglycerol/lipid_kinase"/>
</dbReference>
<protein>
    <submittedName>
        <fullName evidence="6">YegS/Rv2252/BmrU family lipid kinase</fullName>
    </submittedName>
</protein>
<dbReference type="Pfam" id="PF19279">
    <property type="entry name" value="YegS_C"/>
    <property type="match status" value="1"/>
</dbReference>
<evidence type="ECO:0000256" key="4">
    <source>
        <dbReference type="ARBA" id="ARBA00022840"/>
    </source>
</evidence>
<dbReference type="Gene3D" id="3.40.50.10330">
    <property type="entry name" value="Probable inorganic polyphosphate/atp-NAD kinase, domain 1"/>
    <property type="match status" value="1"/>
</dbReference>
<dbReference type="InterPro" id="IPR016064">
    <property type="entry name" value="NAD/diacylglycerol_kinase_sf"/>
</dbReference>
<feature type="domain" description="DAGKc" evidence="5">
    <location>
        <begin position="1"/>
        <end position="125"/>
    </location>
</feature>
<dbReference type="Gene3D" id="2.60.200.40">
    <property type="match status" value="1"/>
</dbReference>
<dbReference type="NCBIfam" id="TIGR00147">
    <property type="entry name" value="YegS/Rv2252/BmrU family lipid kinase"/>
    <property type="match status" value="1"/>
</dbReference>
<dbReference type="NCBIfam" id="NF009604">
    <property type="entry name" value="PRK13057.1"/>
    <property type="match status" value="1"/>
</dbReference>
<evidence type="ECO:0000259" key="5">
    <source>
        <dbReference type="PROSITE" id="PS50146"/>
    </source>
</evidence>
<dbReference type="InterPro" id="IPR050187">
    <property type="entry name" value="Lipid_Phosphate_FormReg"/>
</dbReference>
<dbReference type="SMART" id="SM00046">
    <property type="entry name" value="DAGKc"/>
    <property type="match status" value="1"/>
</dbReference>
<keyword evidence="3 6" id="KW-0418">Kinase</keyword>
<dbReference type="SUPFAM" id="SSF111331">
    <property type="entry name" value="NAD kinase/diacylglycerol kinase-like"/>
    <property type="match status" value="1"/>
</dbReference>
<dbReference type="Proteomes" id="UP001262410">
    <property type="component" value="Unassembled WGS sequence"/>
</dbReference>
<dbReference type="PANTHER" id="PTHR12358:SF54">
    <property type="entry name" value="SPHINGOSINE KINASE RELATED PROTEIN"/>
    <property type="match status" value="1"/>
</dbReference>
<evidence type="ECO:0000313" key="6">
    <source>
        <dbReference type="EMBL" id="MDR6293438.1"/>
    </source>
</evidence>
<dbReference type="PANTHER" id="PTHR12358">
    <property type="entry name" value="SPHINGOSINE KINASE"/>
    <property type="match status" value="1"/>
</dbReference>